<evidence type="ECO:0000313" key="3">
    <source>
        <dbReference type="EMBL" id="KAA9379717.1"/>
    </source>
</evidence>
<feature type="domain" description="HTH cro/C1-type" evidence="2">
    <location>
        <begin position="15"/>
        <end position="71"/>
    </location>
</feature>
<evidence type="ECO:0000256" key="1">
    <source>
        <dbReference type="PROSITE-ProRule" id="PRU00339"/>
    </source>
</evidence>
<dbReference type="EMBL" id="VYTZ01000003">
    <property type="protein sequence ID" value="KAA9379717.1"/>
    <property type="molecule type" value="Genomic_DNA"/>
</dbReference>
<keyword evidence="1" id="KW-0802">TPR repeat</keyword>
<dbReference type="PROSITE" id="PS50943">
    <property type="entry name" value="HTH_CROC1"/>
    <property type="match status" value="1"/>
</dbReference>
<dbReference type="InterPro" id="IPR019734">
    <property type="entry name" value="TPR_rpt"/>
</dbReference>
<name>A0A5J5K5Z5_9ACTN</name>
<proteinExistence type="predicted"/>
<feature type="repeat" description="TPR" evidence="1">
    <location>
        <begin position="342"/>
        <end position="375"/>
    </location>
</feature>
<keyword evidence="4" id="KW-1185">Reference proteome</keyword>
<comment type="caution">
    <text evidence="3">The sequence shown here is derived from an EMBL/GenBank/DDBJ whole genome shotgun (WGS) entry which is preliminary data.</text>
</comment>
<gene>
    <name evidence="3" type="ORF">F5972_08685</name>
</gene>
<dbReference type="RefSeq" id="WP_150932906.1">
    <property type="nucleotide sequence ID" value="NZ_VYTZ01000003.1"/>
</dbReference>
<accession>A0A5J5K5Z5</accession>
<evidence type="ECO:0000259" key="2">
    <source>
        <dbReference type="PROSITE" id="PS50943"/>
    </source>
</evidence>
<dbReference type="SUPFAM" id="SSF47413">
    <property type="entry name" value="lambda repressor-like DNA-binding domains"/>
    <property type="match status" value="1"/>
</dbReference>
<dbReference type="Gene3D" id="1.10.260.40">
    <property type="entry name" value="lambda repressor-like DNA-binding domains"/>
    <property type="match status" value="1"/>
</dbReference>
<dbReference type="SMART" id="SM00530">
    <property type="entry name" value="HTH_XRE"/>
    <property type="match status" value="1"/>
</dbReference>
<evidence type="ECO:0000313" key="4">
    <source>
        <dbReference type="Proteomes" id="UP000327011"/>
    </source>
</evidence>
<reference evidence="3 4" key="1">
    <citation type="submission" date="2019-09" db="EMBL/GenBank/DDBJ databases">
        <title>Screening of Novel Bioactive Compounds from Soil-Associated.</title>
        <authorList>
            <person name="Gong X."/>
        </authorList>
    </citation>
    <scope>NUCLEOTIDE SEQUENCE [LARGE SCALE GENOMIC DNA]</scope>
    <source>
        <strain evidence="3 4">Gxj-6</strain>
    </source>
</reference>
<sequence length="408" mass="44418">MRDTTPTIQSNGDRLRKLRLAKGWSRDQLAAAADGISIHTIQAYEQGRRGLENWHTITLLADALGCHPTQITGAPYPVAPSDRDGQVASSAMPALHRALLCHGRPGQITAAEADAVDLQVLAARVGKATELRQRAALARSGELLPQLVRDLQVAVAVLAAGPDRRAAYDLLASAYECVMQVAYKLGHISTATLATERVVWSALETGDPLRVMASRWYEAGEYIAVGEHQVAADIIDGALVELDEYGSRTPQAVSLRGAMHLKMALNAARAADRPQAEASWRSAMEVAEQLGEDRNDYQLMFGPTNTLIWGVTVPIEFGDGREAIKRAERVRIPKGYSKERAGHFHMDVGRAYFYAGNRDRALAAFLQAEQVAPQQTRMHPGVRETLTTMIRTARPGALHQLAVRAGVI</sequence>
<dbReference type="PROSITE" id="PS50005">
    <property type="entry name" value="TPR"/>
    <property type="match status" value="1"/>
</dbReference>
<dbReference type="CDD" id="cd00093">
    <property type="entry name" value="HTH_XRE"/>
    <property type="match status" value="1"/>
</dbReference>
<dbReference type="InterPro" id="IPR001387">
    <property type="entry name" value="Cro/C1-type_HTH"/>
</dbReference>
<dbReference type="GO" id="GO:0003677">
    <property type="term" value="F:DNA binding"/>
    <property type="evidence" value="ECO:0007669"/>
    <property type="project" value="InterPro"/>
</dbReference>
<protein>
    <submittedName>
        <fullName evidence="3">Helix-turn-helix transcriptional regulator</fullName>
    </submittedName>
</protein>
<dbReference type="InterPro" id="IPR010982">
    <property type="entry name" value="Lambda_DNA-bd_dom_sf"/>
</dbReference>
<dbReference type="Pfam" id="PF13560">
    <property type="entry name" value="HTH_31"/>
    <property type="match status" value="1"/>
</dbReference>
<dbReference type="Proteomes" id="UP000327011">
    <property type="component" value="Unassembled WGS sequence"/>
</dbReference>
<dbReference type="AlphaFoldDB" id="A0A5J5K5Z5"/>
<organism evidence="3 4">
    <name type="scientific">Microbispora cellulosiformans</name>
    <dbReference type="NCBI Taxonomy" id="2614688"/>
    <lineage>
        <taxon>Bacteria</taxon>
        <taxon>Bacillati</taxon>
        <taxon>Actinomycetota</taxon>
        <taxon>Actinomycetes</taxon>
        <taxon>Streptosporangiales</taxon>
        <taxon>Streptosporangiaceae</taxon>
        <taxon>Microbispora</taxon>
    </lineage>
</organism>